<sequence>MIYFSVHLTYIDISNDMTMSESSRRKSGVTRFGKTPGRKSSPKKTHAPQEDFLAGRKSSRSIAEIERLIPREQRIEMEVIRNGKKSVVSVKTGYGYMVPSFTKAVSLVDISTLVENENGIPSSEIEFLVDYLDLNVPEIAKAADVSTSTVSRWKSNSRIGKSGAAQFFKIDEVVKKGVDVFGNLTDFKRWLNSPNMALGNVTPISLITSPIGVDRVDASLDALIYGDVL</sequence>
<dbReference type="InterPro" id="IPR024467">
    <property type="entry name" value="Xre/MbcA/ParS-like_toxin-bd"/>
</dbReference>
<dbReference type="OrthoDB" id="5770459at2"/>
<reference evidence="3 4" key="1">
    <citation type="submission" date="2016-11" db="EMBL/GenBank/DDBJ databases">
        <authorList>
            <person name="Jaros S."/>
            <person name="Januszkiewicz K."/>
            <person name="Wedrychowicz H."/>
        </authorList>
    </citation>
    <scope>NUCLEOTIDE SEQUENCE [LARGE SCALE GENOMIC DNA]</scope>
    <source>
        <strain evidence="3 4">DSM 24574</strain>
    </source>
</reference>
<name>A0A1M5LZ42_9BACT</name>
<evidence type="ECO:0000256" key="1">
    <source>
        <dbReference type="SAM" id="MobiDB-lite"/>
    </source>
</evidence>
<protein>
    <submittedName>
        <fullName evidence="3">Putative toxin-antitoxin system antitoxin component, TIGR02293 family</fullName>
    </submittedName>
</protein>
<keyword evidence="4" id="KW-1185">Reference proteome</keyword>
<evidence type="ECO:0000313" key="4">
    <source>
        <dbReference type="Proteomes" id="UP000184212"/>
    </source>
</evidence>
<organism evidence="3 4">
    <name type="scientific">Chryseolinea serpens</name>
    <dbReference type="NCBI Taxonomy" id="947013"/>
    <lineage>
        <taxon>Bacteria</taxon>
        <taxon>Pseudomonadati</taxon>
        <taxon>Bacteroidota</taxon>
        <taxon>Cytophagia</taxon>
        <taxon>Cytophagales</taxon>
        <taxon>Fulvivirgaceae</taxon>
        <taxon>Chryseolinea</taxon>
    </lineage>
</organism>
<evidence type="ECO:0000259" key="2">
    <source>
        <dbReference type="Pfam" id="PF09722"/>
    </source>
</evidence>
<accession>A0A1M5LZ42</accession>
<dbReference type="Proteomes" id="UP000184212">
    <property type="component" value="Unassembled WGS sequence"/>
</dbReference>
<dbReference type="EMBL" id="FQWQ01000001">
    <property type="protein sequence ID" value="SHG70256.1"/>
    <property type="molecule type" value="Genomic_DNA"/>
</dbReference>
<dbReference type="STRING" id="947013.SAMN04488109_1473"/>
<evidence type="ECO:0000313" key="3">
    <source>
        <dbReference type="EMBL" id="SHG70256.1"/>
    </source>
</evidence>
<dbReference type="Pfam" id="PF09722">
    <property type="entry name" value="Xre_MbcA_ParS_C"/>
    <property type="match status" value="1"/>
</dbReference>
<feature type="compositionally biased region" description="Basic residues" evidence="1">
    <location>
        <begin position="36"/>
        <end position="46"/>
    </location>
</feature>
<gene>
    <name evidence="3" type="ORF">SAMN04488109_1473</name>
</gene>
<dbReference type="AlphaFoldDB" id="A0A1M5LZ42"/>
<feature type="domain" description="Antitoxin Xre/MbcA/ParS-like toxin-binding" evidence="2">
    <location>
        <begin position="178"/>
        <end position="226"/>
    </location>
</feature>
<dbReference type="InterPro" id="IPR011979">
    <property type="entry name" value="Antitox_Xre"/>
</dbReference>
<dbReference type="NCBIfam" id="TIGR02293">
    <property type="entry name" value="TAS_TIGR02293"/>
    <property type="match status" value="1"/>
</dbReference>
<feature type="region of interest" description="Disordered" evidence="1">
    <location>
        <begin position="19"/>
        <end position="51"/>
    </location>
</feature>
<proteinExistence type="predicted"/>